<evidence type="ECO:0000256" key="8">
    <source>
        <dbReference type="SAM" id="Phobius"/>
    </source>
</evidence>
<feature type="domain" description="ZZ-type" evidence="9">
    <location>
        <begin position="248"/>
        <end position="300"/>
    </location>
</feature>
<dbReference type="InterPro" id="IPR000433">
    <property type="entry name" value="Znf_ZZ"/>
</dbReference>
<feature type="region of interest" description="Disordered" evidence="7">
    <location>
        <begin position="835"/>
        <end position="966"/>
    </location>
</feature>
<dbReference type="Pfam" id="PF00569">
    <property type="entry name" value="ZZ"/>
    <property type="match status" value="1"/>
</dbReference>
<evidence type="ECO:0000256" key="1">
    <source>
        <dbReference type="ARBA" id="ARBA00022723"/>
    </source>
</evidence>
<dbReference type="PROSITE" id="PS00018">
    <property type="entry name" value="EF_HAND_1"/>
    <property type="match status" value="2"/>
</dbReference>
<evidence type="ECO:0000256" key="3">
    <source>
        <dbReference type="ARBA" id="ARBA00022771"/>
    </source>
</evidence>
<dbReference type="Proteomes" id="UP000250140">
    <property type="component" value="Unassembled WGS sequence"/>
</dbReference>
<dbReference type="PROSITE" id="PS50135">
    <property type="entry name" value="ZF_ZZ_2"/>
    <property type="match status" value="1"/>
</dbReference>
<feature type="region of interest" description="Disordered" evidence="7">
    <location>
        <begin position="586"/>
        <end position="620"/>
    </location>
</feature>
<keyword evidence="4" id="KW-0862">Zinc</keyword>
<dbReference type="EMBL" id="KV750618">
    <property type="protein sequence ID" value="OCL04043.1"/>
    <property type="molecule type" value="Genomic_DNA"/>
</dbReference>
<dbReference type="GO" id="GO:0005509">
    <property type="term" value="F:calcium ion binding"/>
    <property type="evidence" value="ECO:0007669"/>
    <property type="project" value="InterPro"/>
</dbReference>
<name>A0A8E2EST9_9PEZI</name>
<feature type="compositionally biased region" description="Low complexity" evidence="7">
    <location>
        <begin position="846"/>
        <end position="860"/>
    </location>
</feature>
<evidence type="ECO:0000259" key="9">
    <source>
        <dbReference type="PROSITE" id="PS50135"/>
    </source>
</evidence>
<gene>
    <name evidence="11" type="ORF">AOQ84DRAFT_324979</name>
</gene>
<dbReference type="PRINTS" id="PR00450">
    <property type="entry name" value="RECOVERIN"/>
</dbReference>
<evidence type="ECO:0000259" key="10">
    <source>
        <dbReference type="PROSITE" id="PS50222"/>
    </source>
</evidence>
<dbReference type="OrthoDB" id="2122982at2759"/>
<dbReference type="GO" id="GO:0008270">
    <property type="term" value="F:zinc ion binding"/>
    <property type="evidence" value="ECO:0007669"/>
    <property type="project" value="UniProtKB-KW"/>
</dbReference>
<evidence type="ECO:0000256" key="5">
    <source>
        <dbReference type="ARBA" id="ARBA00022837"/>
    </source>
</evidence>
<evidence type="ECO:0000256" key="7">
    <source>
        <dbReference type="SAM" id="MobiDB-lite"/>
    </source>
</evidence>
<reference evidence="11 12" key="1">
    <citation type="journal article" date="2016" name="Nat. Commun.">
        <title>Ectomycorrhizal ecology is imprinted in the genome of the dominant symbiotic fungus Cenococcum geophilum.</title>
        <authorList>
            <consortium name="DOE Joint Genome Institute"/>
            <person name="Peter M."/>
            <person name="Kohler A."/>
            <person name="Ohm R.A."/>
            <person name="Kuo A."/>
            <person name="Krutzmann J."/>
            <person name="Morin E."/>
            <person name="Arend M."/>
            <person name="Barry K.W."/>
            <person name="Binder M."/>
            <person name="Choi C."/>
            <person name="Clum A."/>
            <person name="Copeland A."/>
            <person name="Grisel N."/>
            <person name="Haridas S."/>
            <person name="Kipfer T."/>
            <person name="LaButti K."/>
            <person name="Lindquist E."/>
            <person name="Lipzen A."/>
            <person name="Maire R."/>
            <person name="Meier B."/>
            <person name="Mihaltcheva S."/>
            <person name="Molinier V."/>
            <person name="Murat C."/>
            <person name="Poggeler S."/>
            <person name="Quandt C.A."/>
            <person name="Sperisen C."/>
            <person name="Tritt A."/>
            <person name="Tisserant E."/>
            <person name="Crous P.W."/>
            <person name="Henrissat B."/>
            <person name="Nehls U."/>
            <person name="Egli S."/>
            <person name="Spatafora J.W."/>
            <person name="Grigoriev I.V."/>
            <person name="Martin F.M."/>
        </authorList>
    </citation>
    <scope>NUCLEOTIDE SEQUENCE [LARGE SCALE GENOMIC DNA]</scope>
    <source>
        <strain evidence="11 12">CBS 207.34</strain>
    </source>
</reference>
<keyword evidence="3 6" id="KW-0863">Zinc-finger</keyword>
<feature type="compositionally biased region" description="Pro residues" evidence="7">
    <location>
        <begin position="915"/>
        <end position="924"/>
    </location>
</feature>
<dbReference type="PROSITE" id="PS01357">
    <property type="entry name" value="ZF_ZZ_1"/>
    <property type="match status" value="1"/>
</dbReference>
<dbReference type="InterPro" id="IPR002048">
    <property type="entry name" value="EF_hand_dom"/>
</dbReference>
<dbReference type="Pfam" id="PF13202">
    <property type="entry name" value="EF-hand_5"/>
    <property type="match status" value="1"/>
</dbReference>
<keyword evidence="8" id="KW-1133">Transmembrane helix</keyword>
<evidence type="ECO:0000256" key="4">
    <source>
        <dbReference type="ARBA" id="ARBA00022833"/>
    </source>
</evidence>
<feature type="domain" description="EF-hand" evidence="10">
    <location>
        <begin position="386"/>
        <end position="421"/>
    </location>
</feature>
<keyword evidence="8" id="KW-0812">Transmembrane</keyword>
<dbReference type="InterPro" id="IPR018247">
    <property type="entry name" value="EF_Hand_1_Ca_BS"/>
</dbReference>
<dbReference type="InterPro" id="IPR043145">
    <property type="entry name" value="Znf_ZZ_sf"/>
</dbReference>
<dbReference type="CDD" id="cd02340">
    <property type="entry name" value="ZZ_NBR1_like"/>
    <property type="match status" value="1"/>
</dbReference>
<feature type="non-terminal residue" evidence="11">
    <location>
        <position position="1"/>
    </location>
</feature>
<dbReference type="Gene3D" id="3.30.60.90">
    <property type="match status" value="1"/>
</dbReference>
<dbReference type="CDD" id="cd00051">
    <property type="entry name" value="EFh"/>
    <property type="match status" value="1"/>
</dbReference>
<organism evidence="11 12">
    <name type="scientific">Glonium stellatum</name>
    <dbReference type="NCBI Taxonomy" id="574774"/>
    <lineage>
        <taxon>Eukaryota</taxon>
        <taxon>Fungi</taxon>
        <taxon>Dikarya</taxon>
        <taxon>Ascomycota</taxon>
        <taxon>Pezizomycotina</taxon>
        <taxon>Dothideomycetes</taxon>
        <taxon>Pleosporomycetidae</taxon>
        <taxon>Gloniales</taxon>
        <taxon>Gloniaceae</taxon>
        <taxon>Glonium</taxon>
    </lineage>
</organism>
<evidence type="ECO:0000313" key="11">
    <source>
        <dbReference type="EMBL" id="OCL04043.1"/>
    </source>
</evidence>
<dbReference type="InterPro" id="IPR028846">
    <property type="entry name" value="Recoverin"/>
</dbReference>
<dbReference type="PANTHER" id="PTHR23055:SF187">
    <property type="entry name" value="EF HAND DOMAIN PROTEIN (AFU_ORTHOLOGUE AFUA_6G07310)"/>
    <property type="match status" value="1"/>
</dbReference>
<protein>
    <submittedName>
        <fullName evidence="11">Uncharacterized protein</fullName>
    </submittedName>
</protein>
<dbReference type="PANTHER" id="PTHR23055">
    <property type="entry name" value="CALCIUM BINDING PROTEINS"/>
    <property type="match status" value="1"/>
</dbReference>
<feature type="domain" description="EF-hand" evidence="10">
    <location>
        <begin position="422"/>
        <end position="457"/>
    </location>
</feature>
<dbReference type="GO" id="GO:0005829">
    <property type="term" value="C:cytosol"/>
    <property type="evidence" value="ECO:0007669"/>
    <property type="project" value="TreeGrafter"/>
</dbReference>
<dbReference type="Gene3D" id="1.10.238.10">
    <property type="entry name" value="EF-hand"/>
    <property type="match status" value="1"/>
</dbReference>
<dbReference type="SUPFAM" id="SSF47473">
    <property type="entry name" value="EF-hand"/>
    <property type="match status" value="1"/>
</dbReference>
<keyword evidence="2" id="KW-0677">Repeat</keyword>
<keyword evidence="8" id="KW-0472">Membrane</keyword>
<dbReference type="SMART" id="SM00054">
    <property type="entry name" value="EFh"/>
    <property type="match status" value="2"/>
</dbReference>
<feature type="region of interest" description="Disordered" evidence="7">
    <location>
        <begin position="196"/>
        <end position="227"/>
    </location>
</feature>
<evidence type="ECO:0000256" key="2">
    <source>
        <dbReference type="ARBA" id="ARBA00022737"/>
    </source>
</evidence>
<keyword evidence="5" id="KW-0106">Calcium</keyword>
<dbReference type="InterPro" id="IPR011992">
    <property type="entry name" value="EF-hand-dom_pair"/>
</dbReference>
<feature type="compositionally biased region" description="Acidic residues" evidence="7">
    <location>
        <begin position="586"/>
        <end position="600"/>
    </location>
</feature>
<dbReference type="SMART" id="SM00291">
    <property type="entry name" value="ZnF_ZZ"/>
    <property type="match status" value="1"/>
</dbReference>
<dbReference type="PROSITE" id="PS50222">
    <property type="entry name" value="EF_HAND_2"/>
    <property type="match status" value="2"/>
</dbReference>
<evidence type="ECO:0000313" key="12">
    <source>
        <dbReference type="Proteomes" id="UP000250140"/>
    </source>
</evidence>
<feature type="transmembrane region" description="Helical" evidence="8">
    <location>
        <begin position="15"/>
        <end position="35"/>
    </location>
</feature>
<dbReference type="SUPFAM" id="SSF57850">
    <property type="entry name" value="RING/U-box"/>
    <property type="match status" value="1"/>
</dbReference>
<accession>A0A8E2EST9</accession>
<dbReference type="GO" id="GO:0016020">
    <property type="term" value="C:membrane"/>
    <property type="evidence" value="ECO:0007669"/>
    <property type="project" value="TreeGrafter"/>
</dbReference>
<dbReference type="AlphaFoldDB" id="A0A8E2EST9"/>
<sequence length="966" mass="108013">MASSTTSSLSRHRPAVLFVAGAAAAFTAYIIYSSLQAPSPPSLHRSNAVRRPRRNATANHAASARPEPTGLLSGDDLMSVLRQDPPDLGTIDYFGEQVRLHAVNVISVQELRNIAPRTDDGGNIGFADLEAAIRHVYDTLLDRFLEAEFPTRPPAPSEREVLLAWFDGRGPSRDTMYSAFGRHTRRFASQVDGTLDADGRESVAGTDVSWHTAEHSVEEDPAPGDGQTLRRTLYHIAEDRARQEGVIHRGVSCDGCDAKPIRGIRWRCANCADFDLCSDCEATNSHTKTHIFYKIRVPAPYLGLPKQPPVYPGRPHLMSPSISTPLKKRLVDETKIEGEEVEALWDQFTCLADTQWREDPNNIRWAIDRRSFNQAFIPRYSTFTSAPNLIYDRIFSYYDSNRDGLIGFEEFVRGLAGMHSRDGKTKLRIVFDGYDIDGDGFISRKDVLRIFRAYYAIEKESTRNYIADSTDELSVAGALDVIQSGQPLGSAFTQSGIPPGARHRRLEEKTPDRFGDLRSQHNGVVMDDTEDIADREEILGNVGGEYRDVALDPVTGDPLPRPHHIQTLAVGERWRRRQFYVDEEEGMKEPEGYEDEDDVEMETRSNGSTSSRPYGERWGGYEIPEPEKDLGKEILYQITQQAFNELLNPLFRDKEDLAMDAFATKSERRRRRAELDKLAEEFEREKIINRAVAYTGAYTYVRRIVEHFTVPVEAYKDELEELKQKKPTPALVRRKVRAWIATAEQSVVESCQSSIDAKRPSMEDLWDAKLVRVQFAHEMEIAILNLLSGVGWLSAKTTRAKETAMEDDTASETSELADYTTHNGDVELNHSPETHIADEQPDLGDSFSSIAPLPASSISSRNTEEQAYRDPTLPQFRPNSTTGTTNHTTAEAAPANSPLPFSPPRPLDAILPPSSELPPIPLDEPSPNYLWDDGPPAHLPQDPSTTGTGPFFVLTLPPQLTPPSTP</sequence>
<feature type="region of interest" description="Disordered" evidence="7">
    <location>
        <begin position="38"/>
        <end position="69"/>
    </location>
</feature>
<evidence type="ECO:0000256" key="6">
    <source>
        <dbReference type="PROSITE-ProRule" id="PRU00228"/>
    </source>
</evidence>
<proteinExistence type="predicted"/>
<keyword evidence="1" id="KW-0479">Metal-binding</keyword>
<keyword evidence="12" id="KW-1185">Reference proteome</keyword>